<protein>
    <submittedName>
        <fullName evidence="1">Plasmid mobilization relaxosome protein MobC</fullName>
    </submittedName>
</protein>
<gene>
    <name evidence="1" type="primary">mobC</name>
    <name evidence="1" type="ORF">GJU39_21885</name>
</gene>
<dbReference type="EMBL" id="WKKH01000070">
    <property type="protein sequence ID" value="MRX78731.1"/>
    <property type="molecule type" value="Genomic_DNA"/>
</dbReference>
<dbReference type="Pfam" id="PF21983">
    <property type="entry name" value="NikA-like"/>
    <property type="match status" value="1"/>
</dbReference>
<accession>A0A7K0G504</accession>
<dbReference type="InterPro" id="IPR053842">
    <property type="entry name" value="NikA-like"/>
</dbReference>
<dbReference type="Proteomes" id="UP000487757">
    <property type="component" value="Unassembled WGS sequence"/>
</dbReference>
<sequence>MNKKENPRLKNLVIRVTEKEQHEINGKAQDLGLSISDYGRQLMLKGAVLSVQKIETETEAPSTGIDRRTIIGIANNLNQLSRYANQTKQLPDIEKVLKQVEKIISKW</sequence>
<evidence type="ECO:0000313" key="1">
    <source>
        <dbReference type="EMBL" id="MRX78731.1"/>
    </source>
</evidence>
<evidence type="ECO:0000313" key="2">
    <source>
        <dbReference type="Proteomes" id="UP000487757"/>
    </source>
</evidence>
<keyword evidence="2" id="KW-1185">Reference proteome</keyword>
<dbReference type="OrthoDB" id="681025at2"/>
<comment type="caution">
    <text evidence="1">The sequence shown here is derived from an EMBL/GenBank/DDBJ whole genome shotgun (WGS) entry which is preliminary data.</text>
</comment>
<dbReference type="RefSeq" id="WP_154283131.1">
    <property type="nucleotide sequence ID" value="NZ_JBHUJQ010000002.1"/>
</dbReference>
<name>A0A7K0G504_9SPHI</name>
<reference evidence="1 2" key="1">
    <citation type="submission" date="2019-11" db="EMBL/GenBank/DDBJ databases">
        <title>Pedobacter petrophilus genome.</title>
        <authorList>
            <person name="Feldbauer M.J."/>
            <person name="Newman J.D."/>
        </authorList>
    </citation>
    <scope>NUCLEOTIDE SEQUENCE [LARGE SCALE GENOMIC DNA]</scope>
    <source>
        <strain evidence="1 2">LMG 29686</strain>
    </source>
</reference>
<dbReference type="AlphaFoldDB" id="A0A7K0G504"/>
<proteinExistence type="predicted"/>
<organism evidence="1 2">
    <name type="scientific">Pedobacter petrophilus</name>
    <dbReference type="NCBI Taxonomy" id="1908241"/>
    <lineage>
        <taxon>Bacteria</taxon>
        <taxon>Pseudomonadati</taxon>
        <taxon>Bacteroidota</taxon>
        <taxon>Sphingobacteriia</taxon>
        <taxon>Sphingobacteriales</taxon>
        <taxon>Sphingobacteriaceae</taxon>
        <taxon>Pedobacter</taxon>
    </lineage>
</organism>